<dbReference type="InterPro" id="IPR036397">
    <property type="entry name" value="RNaseH_sf"/>
</dbReference>
<evidence type="ECO:0000259" key="1">
    <source>
        <dbReference type="PROSITE" id="PS50967"/>
    </source>
</evidence>
<dbReference type="InterPro" id="IPR010997">
    <property type="entry name" value="HRDC-like_sf"/>
</dbReference>
<accession>A0ABY1PXR3</accession>
<dbReference type="SUPFAM" id="SSF47819">
    <property type="entry name" value="HRDC-like"/>
    <property type="match status" value="2"/>
</dbReference>
<reference evidence="2 3" key="1">
    <citation type="submission" date="2017-05" db="EMBL/GenBank/DDBJ databases">
        <authorList>
            <person name="Varghese N."/>
            <person name="Submissions S."/>
        </authorList>
    </citation>
    <scope>NUCLEOTIDE SEQUENCE [LARGE SCALE GENOMIC DNA]</scope>
    <source>
        <strain evidence="2 3">DSM 25457</strain>
    </source>
</reference>
<dbReference type="InterPro" id="IPR002562">
    <property type="entry name" value="3'-5'_exonuclease_dom"/>
</dbReference>
<dbReference type="SMART" id="SM00474">
    <property type="entry name" value="35EXOc"/>
    <property type="match status" value="1"/>
</dbReference>
<name>A0ABY1PXR3_9BACT</name>
<dbReference type="InterPro" id="IPR051086">
    <property type="entry name" value="RNase_D-like"/>
</dbReference>
<dbReference type="Pfam" id="PF00570">
    <property type="entry name" value="HRDC"/>
    <property type="match status" value="1"/>
</dbReference>
<dbReference type="InterPro" id="IPR044876">
    <property type="entry name" value="HRDC_dom_sf"/>
</dbReference>
<organism evidence="2 3">
    <name type="scientific">Neorhodopirellula lusitana</name>
    <dbReference type="NCBI Taxonomy" id="445327"/>
    <lineage>
        <taxon>Bacteria</taxon>
        <taxon>Pseudomonadati</taxon>
        <taxon>Planctomycetota</taxon>
        <taxon>Planctomycetia</taxon>
        <taxon>Pirellulales</taxon>
        <taxon>Pirellulaceae</taxon>
        <taxon>Neorhodopirellula</taxon>
    </lineage>
</organism>
<dbReference type="SUPFAM" id="SSF53098">
    <property type="entry name" value="Ribonuclease H-like"/>
    <property type="match status" value="1"/>
</dbReference>
<dbReference type="Pfam" id="PF01612">
    <property type="entry name" value="DNA_pol_A_exo1"/>
    <property type="match status" value="1"/>
</dbReference>
<evidence type="ECO:0000313" key="3">
    <source>
        <dbReference type="Proteomes" id="UP001158067"/>
    </source>
</evidence>
<dbReference type="PANTHER" id="PTHR47649">
    <property type="entry name" value="RIBONUCLEASE D"/>
    <property type="match status" value="1"/>
</dbReference>
<feature type="domain" description="HRDC" evidence="1">
    <location>
        <begin position="210"/>
        <end position="290"/>
    </location>
</feature>
<evidence type="ECO:0000313" key="2">
    <source>
        <dbReference type="EMBL" id="SMP50016.1"/>
    </source>
</evidence>
<proteinExistence type="predicted"/>
<dbReference type="CDD" id="cd06142">
    <property type="entry name" value="RNaseD_exo"/>
    <property type="match status" value="1"/>
</dbReference>
<sequence>MVNYESIETQTHLVEFCERIAKESVIGFDTEFVSEDCYRPELCLIQIAAGKHLAVVDPYAVDDTQPFWDLLCTPGRTVVAHAAREEIRFAYRFTGRPIAGLFDTQLAAGFTGIEYPASLGTLVKSIVGVTLPKGETRTNWRHRPLTEDQLTYALHDVTNLAEMHQKILADIEKLDRVAWVDEETERLQNKVIDAEESENWQRVSGSSGLKPRQLEIVRQLWRWREEIARSNDRLPRRVMRDDLIVELAKRGSSDPRKIRHIRGLERRNFQDQYDAIADAIAEGLRTPDDDLPKRARGRARTASPMLSQFLSTAIACISRQHKLSPAIVGNSDDVKDLLAYELAPRRGTEKPALLLGWRGDIVGASFKKILNGKLAIRVADVTENQPLEFFDCDTAL</sequence>
<dbReference type="Gene3D" id="1.10.150.80">
    <property type="entry name" value="HRDC domain"/>
    <property type="match status" value="2"/>
</dbReference>
<keyword evidence="3" id="KW-1185">Reference proteome</keyword>
<dbReference type="Proteomes" id="UP001158067">
    <property type="component" value="Unassembled WGS sequence"/>
</dbReference>
<comment type="caution">
    <text evidence="2">The sequence shown here is derived from an EMBL/GenBank/DDBJ whole genome shotgun (WGS) entry which is preliminary data.</text>
</comment>
<dbReference type="EMBL" id="FXUG01000003">
    <property type="protein sequence ID" value="SMP50016.1"/>
    <property type="molecule type" value="Genomic_DNA"/>
</dbReference>
<dbReference type="InterPro" id="IPR002121">
    <property type="entry name" value="HRDC_dom"/>
</dbReference>
<gene>
    <name evidence="2" type="ORF">SAMN06265222_10325</name>
</gene>
<dbReference type="PANTHER" id="PTHR47649:SF1">
    <property type="entry name" value="RIBONUCLEASE D"/>
    <property type="match status" value="1"/>
</dbReference>
<dbReference type="SMART" id="SM00341">
    <property type="entry name" value="HRDC"/>
    <property type="match status" value="1"/>
</dbReference>
<dbReference type="Gene3D" id="3.30.420.10">
    <property type="entry name" value="Ribonuclease H-like superfamily/Ribonuclease H"/>
    <property type="match status" value="1"/>
</dbReference>
<protein>
    <submittedName>
        <fullName evidence="2">Ribonuclease D</fullName>
    </submittedName>
</protein>
<dbReference type="PROSITE" id="PS50967">
    <property type="entry name" value="HRDC"/>
    <property type="match status" value="1"/>
</dbReference>
<dbReference type="InterPro" id="IPR012337">
    <property type="entry name" value="RNaseH-like_sf"/>
</dbReference>